<name>A0A8S1RA58_9CILI</name>
<reference evidence="2" key="1">
    <citation type="submission" date="2021-01" db="EMBL/GenBank/DDBJ databases">
        <authorList>
            <consortium name="Genoscope - CEA"/>
            <person name="William W."/>
        </authorList>
    </citation>
    <scope>NUCLEOTIDE SEQUENCE</scope>
</reference>
<accession>A0A8S1RA58</accession>
<dbReference type="OrthoDB" id="307692at2759"/>
<evidence type="ECO:0000256" key="1">
    <source>
        <dbReference type="SAM" id="Coils"/>
    </source>
</evidence>
<comment type="caution">
    <text evidence="2">The sequence shown here is derived from an EMBL/GenBank/DDBJ whole genome shotgun (WGS) entry which is preliminary data.</text>
</comment>
<keyword evidence="1" id="KW-0175">Coiled coil</keyword>
<organism evidence="2 3">
    <name type="scientific">Paramecium sonneborni</name>
    <dbReference type="NCBI Taxonomy" id="65129"/>
    <lineage>
        <taxon>Eukaryota</taxon>
        <taxon>Sar</taxon>
        <taxon>Alveolata</taxon>
        <taxon>Ciliophora</taxon>
        <taxon>Intramacronucleata</taxon>
        <taxon>Oligohymenophorea</taxon>
        <taxon>Peniculida</taxon>
        <taxon>Parameciidae</taxon>
        <taxon>Paramecium</taxon>
    </lineage>
</organism>
<dbReference type="Proteomes" id="UP000692954">
    <property type="component" value="Unassembled WGS sequence"/>
</dbReference>
<evidence type="ECO:0000313" key="3">
    <source>
        <dbReference type="Proteomes" id="UP000692954"/>
    </source>
</evidence>
<proteinExistence type="predicted"/>
<dbReference type="EMBL" id="CAJJDN010000156">
    <property type="protein sequence ID" value="CAD8125111.1"/>
    <property type="molecule type" value="Genomic_DNA"/>
</dbReference>
<evidence type="ECO:0000313" key="2">
    <source>
        <dbReference type="EMBL" id="CAD8125111.1"/>
    </source>
</evidence>
<keyword evidence="3" id="KW-1185">Reference proteome</keyword>
<dbReference type="AlphaFoldDB" id="A0A8S1RA58"/>
<protein>
    <submittedName>
        <fullName evidence="2">Uncharacterized protein</fullName>
    </submittedName>
</protein>
<feature type="coiled-coil region" evidence="1">
    <location>
        <begin position="1"/>
        <end position="176"/>
    </location>
</feature>
<gene>
    <name evidence="2" type="ORF">PSON_ATCC_30995.1.T1560073</name>
</gene>
<sequence length="186" mass="22583">MDNQIQTIRQLQLTIQLASNENKELREKWLLLKQQYDPELDTKISNLEKTVLFQQSQISQLQQEKLKRSNIQDWNDEDEYYQLQQLNVKIEEQNQQLIKYQENVYQVQSQIRKCQEELCDLQENEKKNKEDNQIFKKRANEMEKLLQKVRGQEPLSLSYINEIDRLTIKLQQLQKNQIHSRLTYQS</sequence>